<dbReference type="EMBL" id="LK032030">
    <property type="protein sequence ID" value="CDY12995.1"/>
    <property type="molecule type" value="Genomic_DNA"/>
</dbReference>
<keyword evidence="3" id="KW-1185">Reference proteome</keyword>
<dbReference type="EMBL" id="HG994371">
    <property type="protein sequence ID" value="CAF1949215.1"/>
    <property type="molecule type" value="Genomic_DNA"/>
</dbReference>
<dbReference type="AlphaFoldDB" id="A0A078FF21"/>
<sequence>MVFTGNYRNMNDYLTMVSSSFKSGIDIRRYFSDNDKFSWEKDNRRKLVDGKISVRIKRSFEKTGI</sequence>
<reference evidence="2" key="2">
    <citation type="submission" date="2014-06" db="EMBL/GenBank/DDBJ databases">
        <authorList>
            <person name="Genoscope - CEA"/>
        </authorList>
    </citation>
    <scope>NUCLEOTIDE SEQUENCE</scope>
</reference>
<evidence type="ECO:0000313" key="2">
    <source>
        <dbReference type="EMBL" id="CDY12995.1"/>
    </source>
</evidence>
<dbReference type="Proteomes" id="UP001295469">
    <property type="component" value="Chromosome C07"/>
</dbReference>
<accession>A0A078FF21</accession>
<organism evidence="2 3">
    <name type="scientific">Brassica napus</name>
    <name type="common">Rape</name>
    <dbReference type="NCBI Taxonomy" id="3708"/>
    <lineage>
        <taxon>Eukaryota</taxon>
        <taxon>Viridiplantae</taxon>
        <taxon>Streptophyta</taxon>
        <taxon>Embryophyta</taxon>
        <taxon>Tracheophyta</taxon>
        <taxon>Spermatophyta</taxon>
        <taxon>Magnoliopsida</taxon>
        <taxon>eudicotyledons</taxon>
        <taxon>Gunneridae</taxon>
        <taxon>Pentapetalae</taxon>
        <taxon>rosids</taxon>
        <taxon>malvids</taxon>
        <taxon>Brassicales</taxon>
        <taxon>Brassicaceae</taxon>
        <taxon>Brassiceae</taxon>
        <taxon>Brassica</taxon>
    </lineage>
</organism>
<gene>
    <name evidence="2" type="primary">BnaC07g02940D</name>
    <name evidence="1" type="ORF">DARMORV10_C07P03900.1</name>
    <name evidence="2" type="ORF">GSBRNA2T00070756001</name>
</gene>
<proteinExistence type="predicted"/>
<evidence type="ECO:0000313" key="3">
    <source>
        <dbReference type="Proteomes" id="UP000028999"/>
    </source>
</evidence>
<dbReference type="Proteomes" id="UP000028999">
    <property type="component" value="Unassembled WGS sequence"/>
</dbReference>
<reference evidence="1" key="3">
    <citation type="submission" date="2021-01" db="EMBL/GenBank/DDBJ databases">
        <authorList>
            <consortium name="Genoscope - CEA"/>
            <person name="William W."/>
        </authorList>
    </citation>
    <scope>NUCLEOTIDE SEQUENCE</scope>
</reference>
<evidence type="ECO:0000313" key="1">
    <source>
        <dbReference type="EMBL" id="CAF1949215.1"/>
    </source>
</evidence>
<dbReference type="Gramene" id="CDY12995">
    <property type="protein sequence ID" value="CDY12995"/>
    <property type="gene ID" value="GSBRNA2T00070756001"/>
</dbReference>
<protein>
    <submittedName>
        <fullName evidence="1">(rape) hypothetical protein</fullName>
    </submittedName>
    <submittedName>
        <fullName evidence="2">BnaC07g02940D protein</fullName>
    </submittedName>
</protein>
<name>A0A078FF21_BRANA</name>
<dbReference type="PaxDb" id="3708-A0A078FF21"/>
<reference evidence="2 3" key="1">
    <citation type="journal article" date="2014" name="Science">
        <title>Plant genetics. Early allopolyploid evolution in the post-Neolithic Brassica napus oilseed genome.</title>
        <authorList>
            <person name="Chalhoub B."/>
            <person name="Denoeud F."/>
            <person name="Liu S."/>
            <person name="Parkin I.A."/>
            <person name="Tang H."/>
            <person name="Wang X."/>
            <person name="Chiquet J."/>
            <person name="Belcram H."/>
            <person name="Tong C."/>
            <person name="Samans B."/>
            <person name="Correa M."/>
            <person name="Da Silva C."/>
            <person name="Just J."/>
            <person name="Falentin C."/>
            <person name="Koh C.S."/>
            <person name="Le Clainche I."/>
            <person name="Bernard M."/>
            <person name="Bento P."/>
            <person name="Noel B."/>
            <person name="Labadie K."/>
            <person name="Alberti A."/>
            <person name="Charles M."/>
            <person name="Arnaud D."/>
            <person name="Guo H."/>
            <person name="Daviaud C."/>
            <person name="Alamery S."/>
            <person name="Jabbari K."/>
            <person name="Zhao M."/>
            <person name="Edger P.P."/>
            <person name="Chelaifa H."/>
            <person name="Tack D."/>
            <person name="Lassalle G."/>
            <person name="Mestiri I."/>
            <person name="Schnel N."/>
            <person name="Le Paslier M.C."/>
            <person name="Fan G."/>
            <person name="Renault V."/>
            <person name="Bayer P.E."/>
            <person name="Golicz A.A."/>
            <person name="Manoli S."/>
            <person name="Lee T.H."/>
            <person name="Thi V.H."/>
            <person name="Chalabi S."/>
            <person name="Hu Q."/>
            <person name="Fan C."/>
            <person name="Tollenaere R."/>
            <person name="Lu Y."/>
            <person name="Battail C."/>
            <person name="Shen J."/>
            <person name="Sidebottom C.H."/>
            <person name="Wang X."/>
            <person name="Canaguier A."/>
            <person name="Chauveau A."/>
            <person name="Berard A."/>
            <person name="Deniot G."/>
            <person name="Guan M."/>
            <person name="Liu Z."/>
            <person name="Sun F."/>
            <person name="Lim Y.P."/>
            <person name="Lyons E."/>
            <person name="Town C.D."/>
            <person name="Bancroft I."/>
            <person name="Wang X."/>
            <person name="Meng J."/>
            <person name="Ma J."/>
            <person name="Pires J.C."/>
            <person name="King G.J."/>
            <person name="Brunel D."/>
            <person name="Delourme R."/>
            <person name="Renard M."/>
            <person name="Aury J.M."/>
            <person name="Adams K.L."/>
            <person name="Batley J."/>
            <person name="Snowdon R.J."/>
            <person name="Tost J."/>
            <person name="Edwards D."/>
            <person name="Zhou Y."/>
            <person name="Hua W."/>
            <person name="Sharpe A.G."/>
            <person name="Paterson A.H."/>
            <person name="Guan C."/>
            <person name="Wincker P."/>
        </authorList>
    </citation>
    <scope>NUCLEOTIDE SEQUENCE [LARGE SCALE GENOMIC DNA]</scope>
    <source>
        <strain evidence="3">cv. Darmor-bzh</strain>
    </source>
</reference>